<dbReference type="Proteomes" id="UP001596174">
    <property type="component" value="Unassembled WGS sequence"/>
</dbReference>
<sequence length="556" mass="59644">MRAYRTITALVAGSLAIAGLAACGGSSSKSGGSAGGVLNIGMPNGPQTENNNPFLGTSAGASLGYRWMIYEPLAMVNFAKPAEQPRPWLATKWDWADNFKTLTLTVRDGVKFSDGSPMTADDVAYSFQLLKDHAALNFNALAIDSVSSSGNQVTVKFTTSQFVTQQRVLQTFVVPKAIWSKMADPATDAVKNPVGTGPYTLKSFTPQTVTLTVRKSGYWQTAPQVGELRYTSYTGNDTQTTALTTGACEWSYVFIPNAKQVFAAKDPAHNKLYFPPNLSADGLWINTTVKPFDNVALRRAMSMVINRQDIFVQGESGYFKPLVDSVTGLPTPAGDPFIIDQYKGQKATVDVAGAKALLTQNGFSFASDGSLKDPSGKPVSITLTDPAGWSDYQTILSIIADNFKQIGIKTSIDKADQNAWFKNVGSGNFQATMHWSNGGGTPYDMYQNIMDGNSLKPIGTDSPAGNYGRFNDPAATKALQDYANATDDATRQAALATLEKTMVEQVPMIPTSAGNVGAEYSSKHWTGWPDDSNQYNGGQPTIEAALDVVLHLKPAS</sequence>
<dbReference type="SUPFAM" id="SSF53850">
    <property type="entry name" value="Periplasmic binding protein-like II"/>
    <property type="match status" value="1"/>
</dbReference>
<name>A0ABW1FXF6_9ACTN</name>
<evidence type="ECO:0000313" key="7">
    <source>
        <dbReference type="Proteomes" id="UP001596174"/>
    </source>
</evidence>
<dbReference type="InterPro" id="IPR030678">
    <property type="entry name" value="Peptide/Ni-bd"/>
</dbReference>
<feature type="domain" description="Solute-binding protein family 5" evidence="5">
    <location>
        <begin position="85"/>
        <end position="450"/>
    </location>
</feature>
<dbReference type="PANTHER" id="PTHR30290:SF82">
    <property type="entry name" value="ABC-TYPE DIPEPTIDE_OLIGOPEPTIDE TRANSPORT SYSTEM, PERIPLASMIC COMPONENT"/>
    <property type="match status" value="1"/>
</dbReference>
<proteinExistence type="inferred from homology"/>
<dbReference type="Gene3D" id="3.40.190.10">
    <property type="entry name" value="Periplasmic binding protein-like II"/>
    <property type="match status" value="1"/>
</dbReference>
<dbReference type="RefSeq" id="WP_380581158.1">
    <property type="nucleotide sequence ID" value="NZ_JBHSQJ010000023.1"/>
</dbReference>
<dbReference type="Pfam" id="PF00496">
    <property type="entry name" value="SBP_bac_5"/>
    <property type="match status" value="1"/>
</dbReference>
<dbReference type="PANTHER" id="PTHR30290">
    <property type="entry name" value="PERIPLASMIC BINDING COMPONENT OF ABC TRANSPORTER"/>
    <property type="match status" value="1"/>
</dbReference>
<feature type="signal peptide" evidence="4">
    <location>
        <begin position="1"/>
        <end position="21"/>
    </location>
</feature>
<evidence type="ECO:0000256" key="4">
    <source>
        <dbReference type="SAM" id="SignalP"/>
    </source>
</evidence>
<protein>
    <submittedName>
        <fullName evidence="6">ABC transporter substrate-binding protein</fullName>
    </submittedName>
</protein>
<keyword evidence="3 4" id="KW-0732">Signal</keyword>
<dbReference type="PROSITE" id="PS01040">
    <property type="entry name" value="SBP_BACTERIAL_5"/>
    <property type="match status" value="1"/>
</dbReference>
<evidence type="ECO:0000256" key="3">
    <source>
        <dbReference type="ARBA" id="ARBA00022729"/>
    </source>
</evidence>
<evidence type="ECO:0000256" key="1">
    <source>
        <dbReference type="ARBA" id="ARBA00004193"/>
    </source>
</evidence>
<dbReference type="InterPro" id="IPR000914">
    <property type="entry name" value="SBP_5_dom"/>
</dbReference>
<dbReference type="InterPro" id="IPR039424">
    <property type="entry name" value="SBP_5"/>
</dbReference>
<dbReference type="CDD" id="cd08509">
    <property type="entry name" value="PBP2_TmCBP_oligosaccharides_like"/>
    <property type="match status" value="1"/>
</dbReference>
<comment type="subcellular location">
    <subcellularLocation>
        <location evidence="1">Cell membrane</location>
        <topology evidence="1">Lipid-anchor</topology>
    </subcellularLocation>
</comment>
<dbReference type="Gene3D" id="3.10.105.10">
    <property type="entry name" value="Dipeptide-binding Protein, Domain 3"/>
    <property type="match status" value="1"/>
</dbReference>
<organism evidence="6 7">
    <name type="scientific">Streptacidiphilus monticola</name>
    <dbReference type="NCBI Taxonomy" id="2161674"/>
    <lineage>
        <taxon>Bacteria</taxon>
        <taxon>Bacillati</taxon>
        <taxon>Actinomycetota</taxon>
        <taxon>Actinomycetes</taxon>
        <taxon>Kitasatosporales</taxon>
        <taxon>Streptomycetaceae</taxon>
        <taxon>Streptacidiphilus</taxon>
    </lineage>
</organism>
<keyword evidence="7" id="KW-1185">Reference proteome</keyword>
<dbReference type="PROSITE" id="PS51257">
    <property type="entry name" value="PROKAR_LIPOPROTEIN"/>
    <property type="match status" value="1"/>
</dbReference>
<comment type="caution">
    <text evidence="6">The sequence shown here is derived from an EMBL/GenBank/DDBJ whole genome shotgun (WGS) entry which is preliminary data.</text>
</comment>
<evidence type="ECO:0000313" key="6">
    <source>
        <dbReference type="EMBL" id="MFC5907096.1"/>
    </source>
</evidence>
<accession>A0ABW1FXF6</accession>
<dbReference type="InterPro" id="IPR023765">
    <property type="entry name" value="SBP_5_CS"/>
</dbReference>
<reference evidence="7" key="1">
    <citation type="journal article" date="2019" name="Int. J. Syst. Evol. Microbiol.">
        <title>The Global Catalogue of Microorganisms (GCM) 10K type strain sequencing project: providing services to taxonomists for standard genome sequencing and annotation.</title>
        <authorList>
            <consortium name="The Broad Institute Genomics Platform"/>
            <consortium name="The Broad Institute Genome Sequencing Center for Infectious Disease"/>
            <person name="Wu L."/>
            <person name="Ma J."/>
        </authorList>
    </citation>
    <scope>NUCLEOTIDE SEQUENCE [LARGE SCALE GENOMIC DNA]</scope>
    <source>
        <strain evidence="7">JCM 4816</strain>
    </source>
</reference>
<dbReference type="PIRSF" id="PIRSF002741">
    <property type="entry name" value="MppA"/>
    <property type="match status" value="1"/>
</dbReference>
<dbReference type="Gene3D" id="3.90.76.10">
    <property type="entry name" value="Dipeptide-binding Protein, Domain 1"/>
    <property type="match status" value="1"/>
</dbReference>
<comment type="similarity">
    <text evidence="2">Belongs to the bacterial solute-binding protein 5 family.</text>
</comment>
<gene>
    <name evidence="6" type="ORF">ACFP3V_07675</name>
</gene>
<feature type="chain" id="PRO_5047461500" evidence="4">
    <location>
        <begin position="22"/>
        <end position="556"/>
    </location>
</feature>
<evidence type="ECO:0000259" key="5">
    <source>
        <dbReference type="Pfam" id="PF00496"/>
    </source>
</evidence>
<evidence type="ECO:0000256" key="2">
    <source>
        <dbReference type="ARBA" id="ARBA00005695"/>
    </source>
</evidence>
<dbReference type="EMBL" id="JBHSQJ010000023">
    <property type="protein sequence ID" value="MFC5907096.1"/>
    <property type="molecule type" value="Genomic_DNA"/>
</dbReference>